<gene>
    <name evidence="6" type="ORF">RND71_010638</name>
</gene>
<dbReference type="InterPro" id="IPR036388">
    <property type="entry name" value="WH-like_DNA-bd_sf"/>
</dbReference>
<dbReference type="InterPro" id="IPR005818">
    <property type="entry name" value="Histone_H1/H5_H15"/>
</dbReference>
<dbReference type="Gene3D" id="1.10.10.10">
    <property type="entry name" value="Winged helix-like DNA-binding domain superfamily/Winged helix DNA-binding domain"/>
    <property type="match status" value="1"/>
</dbReference>
<feature type="compositionally biased region" description="Low complexity" evidence="4">
    <location>
        <begin position="398"/>
        <end position="410"/>
    </location>
</feature>
<evidence type="ECO:0000256" key="1">
    <source>
        <dbReference type="ARBA" id="ARBA00004123"/>
    </source>
</evidence>
<feature type="region of interest" description="Disordered" evidence="4">
    <location>
        <begin position="243"/>
        <end position="386"/>
    </location>
</feature>
<evidence type="ECO:0000259" key="5">
    <source>
        <dbReference type="PROSITE" id="PS51504"/>
    </source>
</evidence>
<reference evidence="6" key="1">
    <citation type="submission" date="2023-12" db="EMBL/GenBank/DDBJ databases">
        <title>Genome assembly of Anisodus tanguticus.</title>
        <authorList>
            <person name="Wang Y.-J."/>
        </authorList>
    </citation>
    <scope>NUCLEOTIDE SEQUENCE</scope>
    <source>
        <strain evidence="6">KB-2021</strain>
        <tissue evidence="6">Leaf</tissue>
    </source>
</reference>
<dbReference type="InterPro" id="IPR036390">
    <property type="entry name" value="WH_DNA-bd_sf"/>
</dbReference>
<evidence type="ECO:0000256" key="3">
    <source>
        <dbReference type="ARBA" id="ARBA00023242"/>
    </source>
</evidence>
<dbReference type="PANTHER" id="PTHR11467">
    <property type="entry name" value="HISTONE H1"/>
    <property type="match status" value="1"/>
</dbReference>
<name>A0AAE1SKP9_9SOLA</name>
<dbReference type="GO" id="GO:0005730">
    <property type="term" value="C:nucleolus"/>
    <property type="evidence" value="ECO:0007669"/>
    <property type="project" value="TreeGrafter"/>
</dbReference>
<dbReference type="SMART" id="SM00526">
    <property type="entry name" value="H15"/>
    <property type="match status" value="1"/>
</dbReference>
<dbReference type="GO" id="GO:0003690">
    <property type="term" value="F:double-stranded DNA binding"/>
    <property type="evidence" value="ECO:0007669"/>
    <property type="project" value="TreeGrafter"/>
</dbReference>
<dbReference type="GO" id="GO:0006334">
    <property type="term" value="P:nucleosome assembly"/>
    <property type="evidence" value="ECO:0007669"/>
    <property type="project" value="InterPro"/>
</dbReference>
<evidence type="ECO:0000313" key="7">
    <source>
        <dbReference type="Proteomes" id="UP001291623"/>
    </source>
</evidence>
<keyword evidence="2" id="KW-0238">DNA-binding</keyword>
<evidence type="ECO:0000256" key="4">
    <source>
        <dbReference type="SAM" id="MobiDB-lite"/>
    </source>
</evidence>
<feature type="compositionally biased region" description="Polar residues" evidence="4">
    <location>
        <begin position="250"/>
        <end position="259"/>
    </location>
</feature>
<feature type="compositionally biased region" description="Basic residues" evidence="4">
    <location>
        <begin position="120"/>
        <end position="129"/>
    </location>
</feature>
<feature type="compositionally biased region" description="Polar residues" evidence="4">
    <location>
        <begin position="169"/>
        <end position="182"/>
    </location>
</feature>
<comment type="subcellular location">
    <subcellularLocation>
        <location evidence="1">Nucleus</location>
    </subcellularLocation>
</comment>
<feature type="domain" description="H15" evidence="5">
    <location>
        <begin position="44"/>
        <end position="113"/>
    </location>
</feature>
<protein>
    <recommendedName>
        <fullName evidence="5">H15 domain-containing protein</fullName>
    </recommendedName>
</protein>
<feature type="compositionally biased region" description="Basic and acidic residues" evidence="4">
    <location>
        <begin position="290"/>
        <end position="306"/>
    </location>
</feature>
<dbReference type="GO" id="GO:0031492">
    <property type="term" value="F:nucleosomal DNA binding"/>
    <property type="evidence" value="ECO:0007669"/>
    <property type="project" value="TreeGrafter"/>
</dbReference>
<accession>A0AAE1SKP9</accession>
<feature type="region of interest" description="Disordered" evidence="4">
    <location>
        <begin position="113"/>
        <end position="190"/>
    </location>
</feature>
<evidence type="ECO:0000313" key="6">
    <source>
        <dbReference type="EMBL" id="KAK4371163.1"/>
    </source>
</evidence>
<keyword evidence="7" id="KW-1185">Reference proteome</keyword>
<dbReference type="AlphaFoldDB" id="A0AAE1SKP9"/>
<keyword evidence="3" id="KW-0539">Nucleus</keyword>
<dbReference type="EMBL" id="JAVYJV010000005">
    <property type="protein sequence ID" value="KAK4371163.1"/>
    <property type="molecule type" value="Genomic_DNA"/>
</dbReference>
<feature type="compositionally biased region" description="Basic residues" evidence="4">
    <location>
        <begin position="358"/>
        <end position="367"/>
    </location>
</feature>
<dbReference type="PANTHER" id="PTHR11467:SF109">
    <property type="entry name" value="H15 DOMAIN-CONTAINING PROTEIN"/>
    <property type="match status" value="1"/>
</dbReference>
<feature type="compositionally biased region" description="Polar residues" evidence="4">
    <location>
        <begin position="377"/>
        <end position="386"/>
    </location>
</feature>
<sequence length="605" mass="69475">MDKMREAILKMANSEPNVPLSATQNSLLQERITHFLSCLHTTPDHPPYTWMIEQALQELDEEGGSSEDSISKFIRKKYDSLPWAHTTLLKHHLQQMSDKGEILMIGGRYLPPGDSEYLNPKRKRKRKRRRDWEIKQKKSRKLQKKEEKRVQHDDVEVVKEQKKFDEQQNKAGQLSGQQNNVTGKEVRRKRVQRIRVVHKQKRKQQLDATKEIEHLEDPELQQPKLSLSRVEETADISNFYPQEILESEQPGENLTQNFSPEAHPGFEFMVVEEDARENKAHNSSSVGLDSPKEDCVVHQSSERPGLEEESVAEDLLKTKTQDTERLEEESVAEDLLKTKKQDTERLEGESVAEDLLKTKKQQKKHHGTQQTNRRTRSLTWAQRKGTVTPNAPIVMALQCQQQEQQVELAMESSSEPKQPSFPRKSSRDHAQRQLKRWSKNPGEPESVSTSKVEPLPFCASADQHSVQMEEPLTTQVDPLPLCASADQHLVHMEEPLEVLNSTDPQHEAHLEQPKQQPRVRRPRYKEDGAKLGNSTISALATNEEMLCLDDPQDEEHLKQQNNKRRGRTPKGKEDGADPDSTTLKDLVGLSKKQNGRGLGRRRKAQ</sequence>
<feature type="compositionally biased region" description="Basic and acidic residues" evidence="4">
    <location>
        <begin position="334"/>
        <end position="348"/>
    </location>
</feature>
<dbReference type="SUPFAM" id="SSF46785">
    <property type="entry name" value="Winged helix' DNA-binding domain"/>
    <property type="match status" value="1"/>
</dbReference>
<dbReference type="GO" id="GO:0045910">
    <property type="term" value="P:negative regulation of DNA recombination"/>
    <property type="evidence" value="ECO:0007669"/>
    <property type="project" value="TreeGrafter"/>
</dbReference>
<evidence type="ECO:0000256" key="2">
    <source>
        <dbReference type="ARBA" id="ARBA00023125"/>
    </source>
</evidence>
<proteinExistence type="predicted"/>
<comment type="caution">
    <text evidence="6">The sequence shown here is derived from an EMBL/GenBank/DDBJ whole genome shotgun (WGS) entry which is preliminary data.</text>
</comment>
<dbReference type="PROSITE" id="PS51504">
    <property type="entry name" value="H15"/>
    <property type="match status" value="1"/>
</dbReference>
<feature type="region of interest" description="Disordered" evidence="4">
    <location>
        <begin position="493"/>
        <end position="605"/>
    </location>
</feature>
<dbReference type="GO" id="GO:0030261">
    <property type="term" value="P:chromosome condensation"/>
    <property type="evidence" value="ECO:0007669"/>
    <property type="project" value="TreeGrafter"/>
</dbReference>
<dbReference type="GO" id="GO:0000786">
    <property type="term" value="C:nucleosome"/>
    <property type="evidence" value="ECO:0007669"/>
    <property type="project" value="InterPro"/>
</dbReference>
<feature type="compositionally biased region" description="Basic and acidic residues" evidence="4">
    <location>
        <begin position="314"/>
        <end position="324"/>
    </location>
</feature>
<feature type="region of interest" description="Disordered" evidence="4">
    <location>
        <begin position="398"/>
        <end position="456"/>
    </location>
</feature>
<dbReference type="Proteomes" id="UP001291623">
    <property type="component" value="Unassembled WGS sequence"/>
</dbReference>
<dbReference type="Pfam" id="PF00538">
    <property type="entry name" value="Linker_histone"/>
    <property type="match status" value="1"/>
</dbReference>
<feature type="compositionally biased region" description="Basic and acidic residues" evidence="4">
    <location>
        <begin position="144"/>
        <end position="168"/>
    </location>
</feature>
<organism evidence="6 7">
    <name type="scientific">Anisodus tanguticus</name>
    <dbReference type="NCBI Taxonomy" id="243964"/>
    <lineage>
        <taxon>Eukaryota</taxon>
        <taxon>Viridiplantae</taxon>
        <taxon>Streptophyta</taxon>
        <taxon>Embryophyta</taxon>
        <taxon>Tracheophyta</taxon>
        <taxon>Spermatophyta</taxon>
        <taxon>Magnoliopsida</taxon>
        <taxon>eudicotyledons</taxon>
        <taxon>Gunneridae</taxon>
        <taxon>Pentapetalae</taxon>
        <taxon>asterids</taxon>
        <taxon>lamiids</taxon>
        <taxon>Solanales</taxon>
        <taxon>Solanaceae</taxon>
        <taxon>Solanoideae</taxon>
        <taxon>Hyoscyameae</taxon>
        <taxon>Anisodus</taxon>
    </lineage>
</organism>